<name>B9TDG9_RICCO</name>
<accession>B9TDG9</accession>
<proteinExistence type="predicted"/>
<protein>
    <submittedName>
        <fullName evidence="1">Uncharacterized protein</fullName>
    </submittedName>
</protein>
<evidence type="ECO:0000313" key="2">
    <source>
        <dbReference type="Proteomes" id="UP000008311"/>
    </source>
</evidence>
<dbReference type="Proteomes" id="UP000008311">
    <property type="component" value="Unassembled WGS sequence"/>
</dbReference>
<reference evidence="2" key="1">
    <citation type="journal article" date="2010" name="Nat. Biotechnol.">
        <title>Draft genome sequence of the oilseed species Ricinus communis.</title>
        <authorList>
            <person name="Chan A.P."/>
            <person name="Crabtree J."/>
            <person name="Zhao Q."/>
            <person name="Lorenzi H."/>
            <person name="Orvis J."/>
            <person name="Puiu D."/>
            <person name="Melake-Berhan A."/>
            <person name="Jones K.M."/>
            <person name="Redman J."/>
            <person name="Chen G."/>
            <person name="Cahoon E.B."/>
            <person name="Gedil M."/>
            <person name="Stanke M."/>
            <person name="Haas B.J."/>
            <person name="Wortman J.R."/>
            <person name="Fraser-Liggett C.M."/>
            <person name="Ravel J."/>
            <person name="Rabinowicz P.D."/>
        </authorList>
    </citation>
    <scope>NUCLEOTIDE SEQUENCE [LARGE SCALE GENOMIC DNA]</scope>
    <source>
        <strain evidence="2">cv. Hale</strain>
    </source>
</reference>
<gene>
    <name evidence="1" type="ORF">RCOM_1893220</name>
</gene>
<keyword evidence="2" id="KW-1185">Reference proteome</keyword>
<dbReference type="AlphaFoldDB" id="B9TDG9"/>
<feature type="non-terminal residue" evidence="1">
    <location>
        <position position="71"/>
    </location>
</feature>
<organism evidence="1 2">
    <name type="scientific">Ricinus communis</name>
    <name type="common">Castor bean</name>
    <dbReference type="NCBI Taxonomy" id="3988"/>
    <lineage>
        <taxon>Eukaryota</taxon>
        <taxon>Viridiplantae</taxon>
        <taxon>Streptophyta</taxon>
        <taxon>Embryophyta</taxon>
        <taxon>Tracheophyta</taxon>
        <taxon>Spermatophyta</taxon>
        <taxon>Magnoliopsida</taxon>
        <taxon>eudicotyledons</taxon>
        <taxon>Gunneridae</taxon>
        <taxon>Pentapetalae</taxon>
        <taxon>rosids</taxon>
        <taxon>fabids</taxon>
        <taxon>Malpighiales</taxon>
        <taxon>Euphorbiaceae</taxon>
        <taxon>Acalyphoideae</taxon>
        <taxon>Acalypheae</taxon>
        <taxon>Ricinus</taxon>
    </lineage>
</organism>
<evidence type="ECO:0000313" key="1">
    <source>
        <dbReference type="EMBL" id="EEF26093.1"/>
    </source>
</evidence>
<dbReference type="InParanoid" id="B9TDG9"/>
<sequence length="71" mass="8266">MWLAAKVVDPPYIQQYRLIAIVVADFDKRSTIQHIERQLFGNFANQRLLYAFARLDLAAGKFPQPALMQMR</sequence>
<dbReference type="EMBL" id="EQ978207">
    <property type="protein sequence ID" value="EEF26093.1"/>
    <property type="molecule type" value="Genomic_DNA"/>
</dbReference>